<evidence type="ECO:0000256" key="2">
    <source>
        <dbReference type="SAM" id="Coils"/>
    </source>
</evidence>
<reference evidence="4 5" key="1">
    <citation type="submission" date="2017-11" db="EMBL/GenBank/DDBJ databases">
        <title>Infants hospitalized years apart are colonized by the same room-sourced microbial strains.</title>
        <authorList>
            <person name="Brooks B."/>
            <person name="Olm M.R."/>
            <person name="Firek B.A."/>
            <person name="Baker R."/>
            <person name="Thomas B.C."/>
            <person name="Morowitz M.J."/>
            <person name="Banfield J.F."/>
        </authorList>
    </citation>
    <scope>NUCLEOTIDE SEQUENCE [LARGE SCALE GENOMIC DNA]</scope>
    <source>
        <strain evidence="4">S2_009_000_R2_76</strain>
    </source>
</reference>
<gene>
    <name evidence="4" type="ORF">DI598_02850</name>
</gene>
<dbReference type="InterPro" id="IPR045853">
    <property type="entry name" value="Pep_chain_release_fac_I_sf"/>
</dbReference>
<evidence type="ECO:0000313" key="5">
    <source>
        <dbReference type="Proteomes" id="UP000249645"/>
    </source>
</evidence>
<keyword evidence="2" id="KW-0175">Coiled coil</keyword>
<accession>A0A2W5F864</accession>
<dbReference type="InterPro" id="IPR000352">
    <property type="entry name" value="Pep_chain_release_fac_I"/>
</dbReference>
<sequence length="75" mass="8857">METAVRAIHIPTNIDVYVSEMRTQIENKNKSIERLKEKIDQLNSQKDLDQEIGRWLSNKQLERGNAMRIFKRSLS</sequence>
<feature type="coiled-coil region" evidence="2">
    <location>
        <begin position="18"/>
        <end position="52"/>
    </location>
</feature>
<dbReference type="Pfam" id="PF00472">
    <property type="entry name" value="RF-1"/>
    <property type="match status" value="1"/>
</dbReference>
<organism evidence="4 5">
    <name type="scientific">Pseudopedobacter saltans</name>
    <dbReference type="NCBI Taxonomy" id="151895"/>
    <lineage>
        <taxon>Bacteria</taxon>
        <taxon>Pseudomonadati</taxon>
        <taxon>Bacteroidota</taxon>
        <taxon>Sphingobacteriia</taxon>
        <taxon>Sphingobacteriales</taxon>
        <taxon>Sphingobacteriaceae</taxon>
        <taxon>Pseudopedobacter</taxon>
    </lineage>
</organism>
<feature type="domain" description="Prokaryotic-type class I peptide chain release factors" evidence="3">
    <location>
        <begin position="2"/>
        <end position="65"/>
    </location>
</feature>
<protein>
    <recommendedName>
        <fullName evidence="3">Prokaryotic-type class I peptide chain release factors domain-containing protein</fullName>
    </recommendedName>
</protein>
<proteinExistence type="inferred from homology"/>
<dbReference type="GO" id="GO:0003747">
    <property type="term" value="F:translation release factor activity"/>
    <property type="evidence" value="ECO:0007669"/>
    <property type="project" value="InterPro"/>
</dbReference>
<evidence type="ECO:0000256" key="1">
    <source>
        <dbReference type="ARBA" id="ARBA00010835"/>
    </source>
</evidence>
<comment type="similarity">
    <text evidence="1">Belongs to the prokaryotic/mitochondrial release factor family.</text>
</comment>
<dbReference type="Proteomes" id="UP000249645">
    <property type="component" value="Unassembled WGS sequence"/>
</dbReference>
<evidence type="ECO:0000259" key="3">
    <source>
        <dbReference type="Pfam" id="PF00472"/>
    </source>
</evidence>
<evidence type="ECO:0000313" key="4">
    <source>
        <dbReference type="EMBL" id="PZP51608.1"/>
    </source>
</evidence>
<name>A0A2W5F864_9SPHI</name>
<comment type="caution">
    <text evidence="4">The sequence shown here is derived from an EMBL/GenBank/DDBJ whole genome shotgun (WGS) entry which is preliminary data.</text>
</comment>
<dbReference type="EMBL" id="QFOI01000026">
    <property type="protein sequence ID" value="PZP51608.1"/>
    <property type="molecule type" value="Genomic_DNA"/>
</dbReference>
<dbReference type="Gene3D" id="3.30.160.20">
    <property type="match status" value="1"/>
</dbReference>
<dbReference type="AlphaFoldDB" id="A0A2W5F864"/>
<dbReference type="SUPFAM" id="SSF75620">
    <property type="entry name" value="Release factor"/>
    <property type="match status" value="1"/>
</dbReference>